<dbReference type="RefSeq" id="WP_318598445.1">
    <property type="nucleotide sequence ID" value="NZ_JAWSTH010000046.1"/>
</dbReference>
<accession>A0ABU4HRW9</accession>
<sequence>MTPVPAPPGGPHRDPVARMLSGGALLAALAALVFSMTGSSPAAPDQGRAGGPSAGASQTIGGDDGGSDRSTTRRTGGKGGRAKPRRGALPGASTRPQPLGILRLDRRRRFPASVIPKVAAARQADRLGDSREADLQLNCAAEAVDLGSWCLDSATYPIPPEQAGKNDFRFAAKTCVARGGWLPTAAQLIGAAERVKLSGSINDSELTASVDENPVDGLKDQREMSATLFTTTAGSSAAGSQGPSIGSKGNPQEGEPDPIPQPADPEPSTLQYVTVFDNRDQGGFAGGKPVGTPERFRCAFNKVQGPVEAER</sequence>
<gene>
    <name evidence="2" type="ORF">R7226_17100</name>
</gene>
<evidence type="ECO:0000313" key="3">
    <source>
        <dbReference type="Proteomes" id="UP001284601"/>
    </source>
</evidence>
<reference evidence="3" key="1">
    <citation type="submission" date="2023-07" db="EMBL/GenBank/DDBJ databases">
        <title>Conexibacter stalactiti sp. nov., isolated from stalactites in a lava cave and emended description of the genus Conexibacter.</title>
        <authorList>
            <person name="Lee S.D."/>
        </authorList>
    </citation>
    <scope>NUCLEOTIDE SEQUENCE [LARGE SCALE GENOMIC DNA]</scope>
    <source>
        <strain evidence="3">KCTC 39840</strain>
    </source>
</reference>
<organism evidence="2 3">
    <name type="scientific">Conexibacter stalactiti</name>
    <dbReference type="NCBI Taxonomy" id="1940611"/>
    <lineage>
        <taxon>Bacteria</taxon>
        <taxon>Bacillati</taxon>
        <taxon>Actinomycetota</taxon>
        <taxon>Thermoleophilia</taxon>
        <taxon>Solirubrobacterales</taxon>
        <taxon>Conexibacteraceae</taxon>
        <taxon>Conexibacter</taxon>
    </lineage>
</organism>
<name>A0ABU4HRW9_9ACTN</name>
<feature type="region of interest" description="Disordered" evidence="1">
    <location>
        <begin position="232"/>
        <end position="270"/>
    </location>
</feature>
<proteinExistence type="predicted"/>
<evidence type="ECO:0000256" key="1">
    <source>
        <dbReference type="SAM" id="MobiDB-lite"/>
    </source>
</evidence>
<reference evidence="2 3" key="2">
    <citation type="submission" date="2023-10" db="EMBL/GenBank/DDBJ databases">
        <authorList>
            <person name="Han X.F."/>
        </authorList>
    </citation>
    <scope>NUCLEOTIDE SEQUENCE [LARGE SCALE GENOMIC DNA]</scope>
    <source>
        <strain evidence="2 3">KCTC 39840</strain>
    </source>
</reference>
<dbReference type="Proteomes" id="UP001284601">
    <property type="component" value="Unassembled WGS sequence"/>
</dbReference>
<feature type="region of interest" description="Disordered" evidence="1">
    <location>
        <begin position="38"/>
        <end position="97"/>
    </location>
</feature>
<evidence type="ECO:0000313" key="2">
    <source>
        <dbReference type="EMBL" id="MDW5596067.1"/>
    </source>
</evidence>
<keyword evidence="3" id="KW-1185">Reference proteome</keyword>
<comment type="caution">
    <text evidence="2">The sequence shown here is derived from an EMBL/GenBank/DDBJ whole genome shotgun (WGS) entry which is preliminary data.</text>
</comment>
<dbReference type="EMBL" id="JAWSTH010000046">
    <property type="protein sequence ID" value="MDW5596067.1"/>
    <property type="molecule type" value="Genomic_DNA"/>
</dbReference>
<feature type="compositionally biased region" description="Low complexity" evidence="1">
    <location>
        <begin position="232"/>
        <end position="247"/>
    </location>
</feature>
<protein>
    <submittedName>
        <fullName evidence="2">Uncharacterized protein</fullName>
    </submittedName>
</protein>